<gene>
    <name evidence="2" type="ORF">FSC37_13470</name>
</gene>
<reference evidence="2 3" key="1">
    <citation type="submission" date="2019-08" db="EMBL/GenBank/DDBJ databases">
        <authorList>
            <person name="Khan S.A."/>
            <person name="Jeon C.O."/>
            <person name="Jeong S.E."/>
        </authorList>
    </citation>
    <scope>NUCLEOTIDE SEQUENCE [LARGE SCALE GENOMIC DNA]</scope>
    <source>
        <strain evidence="3">IMCC1728</strain>
    </source>
</reference>
<name>A0A5C6U159_9BURK</name>
<dbReference type="PANTHER" id="PTHR42779:SF1">
    <property type="entry name" value="PROTEIN YNJB"/>
    <property type="match status" value="1"/>
</dbReference>
<keyword evidence="1" id="KW-0732">Signal</keyword>
<dbReference type="Pfam" id="PF13416">
    <property type="entry name" value="SBP_bac_8"/>
    <property type="match status" value="1"/>
</dbReference>
<dbReference type="InterPro" id="IPR027020">
    <property type="entry name" value="YnjB"/>
</dbReference>
<dbReference type="SUPFAM" id="SSF53850">
    <property type="entry name" value="Periplasmic binding protein-like II"/>
    <property type="match status" value="1"/>
</dbReference>
<evidence type="ECO:0000256" key="1">
    <source>
        <dbReference type="SAM" id="SignalP"/>
    </source>
</evidence>
<protein>
    <submittedName>
        <fullName evidence="2">ABC transporter substrate-binding protein</fullName>
    </submittedName>
</protein>
<comment type="caution">
    <text evidence="2">The sequence shown here is derived from an EMBL/GenBank/DDBJ whole genome shotgun (WGS) entry which is preliminary data.</text>
</comment>
<dbReference type="InterPro" id="IPR006059">
    <property type="entry name" value="SBP"/>
</dbReference>
<dbReference type="PANTHER" id="PTHR42779">
    <property type="entry name" value="PROTEIN YNJB"/>
    <property type="match status" value="1"/>
</dbReference>
<dbReference type="NCBIfam" id="NF008633">
    <property type="entry name" value="PRK11622.1"/>
    <property type="match status" value="1"/>
</dbReference>
<feature type="signal peptide" evidence="1">
    <location>
        <begin position="1"/>
        <end position="25"/>
    </location>
</feature>
<keyword evidence="3" id="KW-1185">Reference proteome</keyword>
<dbReference type="Proteomes" id="UP000321832">
    <property type="component" value="Unassembled WGS sequence"/>
</dbReference>
<dbReference type="Gene3D" id="3.40.190.10">
    <property type="entry name" value="Periplasmic binding protein-like II"/>
    <property type="match status" value="2"/>
</dbReference>
<sequence length="400" mass="44060">MPFSPRRRRLLTAAALAPWFTAARAADPAAWERTVRAARGQTVYFNAWAGSERVNAYLQWAAGEVAQRFGLQLEHVKLGDTAELVKRVRAEKAAGRSSGGSADMGWINGENFLTMKREGLLFGPFAESLPNFALVDVAGKPTTRIDFSEPVEGYEAAWGMAQFTFYGDGRRVAQPPKNLAELIAYAKKNPGRFTYPRPPNFHGTTFLKQVLLETAPDRKPFYAPVPADPAALLAPLWRTLDELHPLLWRQGKQFPASNAVMRQMLADGELHITLTFNPNEAANEIAAKRLPETVVSWQHAGGTIGNTHFLAIPFNARSKEGAQVVIDFLQSPLAQARKADIRHWGDPTVLAMDKLSAADRALFSQGQAPGSVAQAAPVLPEPHASWVEAIEREWARRHGQ</sequence>
<dbReference type="AlphaFoldDB" id="A0A5C6U159"/>
<proteinExistence type="predicted"/>
<evidence type="ECO:0000313" key="3">
    <source>
        <dbReference type="Proteomes" id="UP000321832"/>
    </source>
</evidence>
<dbReference type="PIRSF" id="PIRSF029172">
    <property type="entry name" value="UCP029172_ABC_sbc_YnjB"/>
    <property type="match status" value="1"/>
</dbReference>
<evidence type="ECO:0000313" key="2">
    <source>
        <dbReference type="EMBL" id="TXC66489.1"/>
    </source>
</evidence>
<accession>A0A5C6U159</accession>
<organism evidence="2 3">
    <name type="scientific">Piscinibacter aquaticus</name>
    <dbReference type="NCBI Taxonomy" id="392597"/>
    <lineage>
        <taxon>Bacteria</taxon>
        <taxon>Pseudomonadati</taxon>
        <taxon>Pseudomonadota</taxon>
        <taxon>Betaproteobacteria</taxon>
        <taxon>Burkholderiales</taxon>
        <taxon>Sphaerotilaceae</taxon>
        <taxon>Piscinibacter</taxon>
    </lineage>
</organism>
<feature type="chain" id="PRO_5022771389" evidence="1">
    <location>
        <begin position="26"/>
        <end position="400"/>
    </location>
</feature>
<dbReference type="EMBL" id="VOPW01000001">
    <property type="protein sequence ID" value="TXC66489.1"/>
    <property type="molecule type" value="Genomic_DNA"/>
</dbReference>